<dbReference type="Proteomes" id="UP001229409">
    <property type="component" value="Unassembled WGS sequence"/>
</dbReference>
<accession>A0AAP4A2Y0</accession>
<dbReference type="NCBIfam" id="TIGR01760">
    <property type="entry name" value="tape_meas_TP901"/>
    <property type="match status" value="1"/>
</dbReference>
<dbReference type="Gene3D" id="1.20.120.20">
    <property type="entry name" value="Apolipoprotein"/>
    <property type="match status" value="1"/>
</dbReference>
<evidence type="ECO:0000256" key="2">
    <source>
        <dbReference type="SAM" id="Phobius"/>
    </source>
</evidence>
<gene>
    <name evidence="4" type="ORF">QDS18_25775</name>
</gene>
<feature type="transmembrane region" description="Helical" evidence="2">
    <location>
        <begin position="498"/>
        <end position="521"/>
    </location>
</feature>
<sequence length="807" mass="86010">MAGGVIGNLMFAVGFKIAEGPLRRAEDQLSSLRGGVFAFGAAATAAMGAFAIASVKAASDFEKNMSQVQMATGQTDQQMLATKEIAKNLYSQNFGENWQDLSGAISTTAQITGQTGAALEGTTKNAMLLGRAFNFEVGESVKTTDTMMKQFGITSEQSMTLLAQGAQKGLDKTGELLDTANEYSVSFKTLGFSANDMFDTLAAGSGSAFQLDKVGDAVKEFNIRAKDGSKTTTQAFQMLGLDADKMSRTFAEGGPKARDSFRQITRMLADIENPVERNTIGVALMGSQFEDLEAKTIIAMGGARKQFDMTKDTMNEINKVRFNSPGEALAMFGRQIETGILIPVGQKLLPYLNRFGQWVSDHKPQIEAFGAAIGDKVGKGIEWLTTKAKELWPTLQSVGSTIKGVVQQMLGFEGVAPKIAGIAAALVTYKAVVTTISVATRIWTAFQLALNVAMSLNPIGIVIAVIAGLVTAFVVAYKKSETFRNVVNAAWAAIKSGFSTAMNFITVTVPSVFNSVINFIVQWGPKLLMVVAGPLVLVTGLVVTYWSQIKAFTVAVFTAVWTWLVSVWAGITGSISGAVSSIWSRITGAWNNVKATTSNVFNGVRSFLSGVWNSILSTISTIVTNIWNKITSIWNQITGYLKGINLFDIGKNIIEGMINGISSMADSVVQKVKDIGSSITQKIKDILGIHSPSRVMMEVGFFTGEGLARGIEGTQDRVAAAATGMTDEIIPSTNSPTSAPARKLAPARVNGGGNAGGAMNISVNIDLRADASSASVAGDVAAEVRRQVQKILEETFRRRGLEPEVNM</sequence>
<dbReference type="RefSeq" id="WP_279836187.1">
    <property type="nucleotide sequence ID" value="NZ_JARVWT010000016.1"/>
</dbReference>
<dbReference type="EMBL" id="JARVWT010000016">
    <property type="protein sequence ID" value="MDH2334287.1"/>
    <property type="molecule type" value="Genomic_DNA"/>
</dbReference>
<feature type="domain" description="Phage tail tape measure protein" evidence="3">
    <location>
        <begin position="92"/>
        <end position="286"/>
    </location>
</feature>
<evidence type="ECO:0000256" key="1">
    <source>
        <dbReference type="ARBA" id="ARBA00022612"/>
    </source>
</evidence>
<feature type="transmembrane region" description="Helical" evidence="2">
    <location>
        <begin position="459"/>
        <end position="477"/>
    </location>
</feature>
<organism evidence="4 5">
    <name type="scientific">Paenibacillus polymyxa</name>
    <name type="common">Bacillus polymyxa</name>
    <dbReference type="NCBI Taxonomy" id="1406"/>
    <lineage>
        <taxon>Bacteria</taxon>
        <taxon>Bacillati</taxon>
        <taxon>Bacillota</taxon>
        <taxon>Bacilli</taxon>
        <taxon>Bacillales</taxon>
        <taxon>Paenibacillaceae</taxon>
        <taxon>Paenibacillus</taxon>
    </lineage>
</organism>
<keyword evidence="2" id="KW-0812">Transmembrane</keyword>
<evidence type="ECO:0000313" key="4">
    <source>
        <dbReference type="EMBL" id="MDH2334287.1"/>
    </source>
</evidence>
<feature type="transmembrane region" description="Helical" evidence="2">
    <location>
        <begin position="527"/>
        <end position="546"/>
    </location>
</feature>
<dbReference type="PANTHER" id="PTHR37813">
    <property type="entry name" value="FELS-2 PROPHAGE PROTEIN"/>
    <property type="match status" value="1"/>
</dbReference>
<dbReference type="AlphaFoldDB" id="A0AAP4A2Y0"/>
<keyword evidence="2" id="KW-1133">Transmembrane helix</keyword>
<evidence type="ECO:0000313" key="5">
    <source>
        <dbReference type="Proteomes" id="UP001229409"/>
    </source>
</evidence>
<name>A0AAP4A2Y0_PAEPO</name>
<dbReference type="InterPro" id="IPR010090">
    <property type="entry name" value="Phage_tape_meas"/>
</dbReference>
<evidence type="ECO:0000259" key="3">
    <source>
        <dbReference type="Pfam" id="PF10145"/>
    </source>
</evidence>
<protein>
    <submittedName>
        <fullName evidence="4">Phage tail tape measure protein</fullName>
    </submittedName>
</protein>
<dbReference type="PANTHER" id="PTHR37813:SF1">
    <property type="entry name" value="FELS-2 PROPHAGE PROTEIN"/>
    <property type="match status" value="1"/>
</dbReference>
<feature type="transmembrane region" description="Helical" evidence="2">
    <location>
        <begin position="551"/>
        <end position="571"/>
    </location>
</feature>
<keyword evidence="2" id="KW-0472">Membrane</keyword>
<comment type="caution">
    <text evidence="4">The sequence shown here is derived from an EMBL/GenBank/DDBJ whole genome shotgun (WGS) entry which is preliminary data.</text>
</comment>
<keyword evidence="1" id="KW-1188">Viral release from host cell</keyword>
<feature type="transmembrane region" description="Helical" evidence="2">
    <location>
        <begin position="419"/>
        <end position="439"/>
    </location>
</feature>
<reference evidence="4" key="1">
    <citation type="submission" date="2023-04" db="EMBL/GenBank/DDBJ databases">
        <title>Uncovering the Secrets of Slow-Growing Bacteria in Tropical Savanna Soil through Cultivation and Genomic Analysis.</title>
        <authorList>
            <person name="Goncalves O.S."/>
            <person name="Santana M.F."/>
        </authorList>
    </citation>
    <scope>NUCLEOTIDE SEQUENCE</scope>
    <source>
        <strain evidence="4">ANTI</strain>
    </source>
</reference>
<proteinExistence type="predicted"/>
<dbReference type="Pfam" id="PF10145">
    <property type="entry name" value="PhageMin_Tail"/>
    <property type="match status" value="1"/>
</dbReference>